<evidence type="ECO:0000313" key="2">
    <source>
        <dbReference type="Proteomes" id="UP000824044"/>
    </source>
</evidence>
<reference evidence="1" key="2">
    <citation type="submission" date="2021-04" db="EMBL/GenBank/DDBJ databases">
        <authorList>
            <person name="Gilroy R."/>
        </authorList>
    </citation>
    <scope>NUCLEOTIDE SEQUENCE</scope>
    <source>
        <strain evidence="1">CHK33-5263</strain>
    </source>
</reference>
<evidence type="ECO:0000313" key="1">
    <source>
        <dbReference type="EMBL" id="HIZ24937.1"/>
    </source>
</evidence>
<organism evidence="1 2">
    <name type="scientific">Candidatus Gallimonas intestinigallinarum</name>
    <dbReference type="NCBI Taxonomy" id="2838604"/>
    <lineage>
        <taxon>Bacteria</taxon>
        <taxon>Bacillati</taxon>
        <taxon>Bacillota</taxon>
        <taxon>Clostridia</taxon>
        <taxon>Candidatus Gallimonas</taxon>
    </lineage>
</organism>
<protein>
    <submittedName>
        <fullName evidence="1">Uncharacterized protein</fullName>
    </submittedName>
</protein>
<sequence>MKPVSVLLHELSAKDVAALPDGWSVLVYDTLYGTLSIKVKGVHALPQDKRRYVLLLYKLPPVSA</sequence>
<dbReference type="AlphaFoldDB" id="A0A9D2DX83"/>
<gene>
    <name evidence="1" type="ORF">H9812_05660</name>
</gene>
<dbReference type="Proteomes" id="UP000824044">
    <property type="component" value="Unassembled WGS sequence"/>
</dbReference>
<name>A0A9D2DX83_9FIRM</name>
<accession>A0A9D2DX83</accession>
<comment type="caution">
    <text evidence="1">The sequence shown here is derived from an EMBL/GenBank/DDBJ whole genome shotgun (WGS) entry which is preliminary data.</text>
</comment>
<proteinExistence type="predicted"/>
<dbReference type="EMBL" id="DXBS01000109">
    <property type="protein sequence ID" value="HIZ24937.1"/>
    <property type="molecule type" value="Genomic_DNA"/>
</dbReference>
<reference evidence="1" key="1">
    <citation type="journal article" date="2021" name="PeerJ">
        <title>Extensive microbial diversity within the chicken gut microbiome revealed by metagenomics and culture.</title>
        <authorList>
            <person name="Gilroy R."/>
            <person name="Ravi A."/>
            <person name="Getino M."/>
            <person name="Pursley I."/>
            <person name="Horton D.L."/>
            <person name="Alikhan N.F."/>
            <person name="Baker D."/>
            <person name="Gharbi K."/>
            <person name="Hall N."/>
            <person name="Watson M."/>
            <person name="Adriaenssens E.M."/>
            <person name="Foster-Nyarko E."/>
            <person name="Jarju S."/>
            <person name="Secka A."/>
            <person name="Antonio M."/>
            <person name="Oren A."/>
            <person name="Chaudhuri R.R."/>
            <person name="La Ragione R."/>
            <person name="Hildebrand F."/>
            <person name="Pallen M.J."/>
        </authorList>
    </citation>
    <scope>NUCLEOTIDE SEQUENCE</scope>
    <source>
        <strain evidence="1">CHK33-5263</strain>
    </source>
</reference>